<evidence type="ECO:0000313" key="1">
    <source>
        <dbReference type="EMBL" id="JAH47800.1"/>
    </source>
</evidence>
<proteinExistence type="predicted"/>
<organism evidence="1">
    <name type="scientific">Anguilla anguilla</name>
    <name type="common">European freshwater eel</name>
    <name type="synonym">Muraena anguilla</name>
    <dbReference type="NCBI Taxonomy" id="7936"/>
    <lineage>
        <taxon>Eukaryota</taxon>
        <taxon>Metazoa</taxon>
        <taxon>Chordata</taxon>
        <taxon>Craniata</taxon>
        <taxon>Vertebrata</taxon>
        <taxon>Euteleostomi</taxon>
        <taxon>Actinopterygii</taxon>
        <taxon>Neopterygii</taxon>
        <taxon>Teleostei</taxon>
        <taxon>Anguilliformes</taxon>
        <taxon>Anguillidae</taxon>
        <taxon>Anguilla</taxon>
    </lineage>
</organism>
<sequence length="35" mass="3986">MDGMLFFVALFKGEVRSGRRAHALTPCRDLCVMEK</sequence>
<reference evidence="1" key="2">
    <citation type="journal article" date="2015" name="Fish Shellfish Immunol.">
        <title>Early steps in the European eel (Anguilla anguilla)-Vibrio vulnificus interaction in the gills: Role of the RtxA13 toxin.</title>
        <authorList>
            <person name="Callol A."/>
            <person name="Pajuelo D."/>
            <person name="Ebbesson L."/>
            <person name="Teles M."/>
            <person name="MacKenzie S."/>
            <person name="Amaro C."/>
        </authorList>
    </citation>
    <scope>NUCLEOTIDE SEQUENCE</scope>
</reference>
<name>A0A0E9T4A3_ANGAN</name>
<reference evidence="1" key="1">
    <citation type="submission" date="2014-11" db="EMBL/GenBank/DDBJ databases">
        <authorList>
            <person name="Amaro Gonzalez C."/>
        </authorList>
    </citation>
    <scope>NUCLEOTIDE SEQUENCE</scope>
</reference>
<accession>A0A0E9T4A3</accession>
<dbReference type="EMBL" id="GBXM01060777">
    <property type="protein sequence ID" value="JAH47800.1"/>
    <property type="molecule type" value="Transcribed_RNA"/>
</dbReference>
<dbReference type="AlphaFoldDB" id="A0A0E9T4A3"/>
<protein>
    <submittedName>
        <fullName evidence="1">Uncharacterized protein</fullName>
    </submittedName>
</protein>